<gene>
    <name evidence="2" type="ORF">B0H17DRAFT_1151932</name>
</gene>
<organism evidence="2 3">
    <name type="scientific">Mycena rosella</name>
    <name type="common">Pink bonnet</name>
    <name type="synonym">Agaricus rosellus</name>
    <dbReference type="NCBI Taxonomy" id="1033263"/>
    <lineage>
        <taxon>Eukaryota</taxon>
        <taxon>Fungi</taxon>
        <taxon>Dikarya</taxon>
        <taxon>Basidiomycota</taxon>
        <taxon>Agaricomycotina</taxon>
        <taxon>Agaricomycetes</taxon>
        <taxon>Agaricomycetidae</taxon>
        <taxon>Agaricales</taxon>
        <taxon>Marasmiineae</taxon>
        <taxon>Mycenaceae</taxon>
        <taxon>Mycena</taxon>
    </lineage>
</organism>
<protein>
    <submittedName>
        <fullName evidence="2">Uncharacterized protein</fullName>
    </submittedName>
</protein>
<feature type="compositionally biased region" description="Low complexity" evidence="1">
    <location>
        <begin position="67"/>
        <end position="76"/>
    </location>
</feature>
<dbReference type="Proteomes" id="UP001221757">
    <property type="component" value="Unassembled WGS sequence"/>
</dbReference>
<feature type="region of interest" description="Disordered" evidence="1">
    <location>
        <begin position="67"/>
        <end position="186"/>
    </location>
</feature>
<evidence type="ECO:0000256" key="1">
    <source>
        <dbReference type="SAM" id="MobiDB-lite"/>
    </source>
</evidence>
<feature type="compositionally biased region" description="Low complexity" evidence="1">
    <location>
        <begin position="141"/>
        <end position="152"/>
    </location>
</feature>
<keyword evidence="3" id="KW-1185">Reference proteome</keyword>
<feature type="compositionally biased region" description="Basic and acidic residues" evidence="1">
    <location>
        <begin position="165"/>
        <end position="176"/>
    </location>
</feature>
<evidence type="ECO:0000313" key="2">
    <source>
        <dbReference type="EMBL" id="KAJ7620795.1"/>
    </source>
</evidence>
<proteinExistence type="predicted"/>
<dbReference type="AlphaFoldDB" id="A0AAD7FFD2"/>
<accession>A0AAD7FFD2</accession>
<sequence length="186" mass="19205">MDNNKNPKYTRSAVRSGHHPAPAPLYSPQALAFGSVDARDPGIPFLASAMESAAFMAARPPSASAVSATSVARTPSPITHDDGGHSSALPALTMSGLDVDAASESSSAGEDDNRGWTPVNRKTSRSHRERSISNRSIDTINSNASLSSASELGYGSGTESTLAKATDDLSHAELELSRPTGAEIGV</sequence>
<name>A0AAD7FFD2_MYCRO</name>
<feature type="region of interest" description="Disordered" evidence="1">
    <location>
        <begin position="1"/>
        <end position="27"/>
    </location>
</feature>
<reference evidence="2" key="1">
    <citation type="submission" date="2023-03" db="EMBL/GenBank/DDBJ databases">
        <title>Massive genome expansion in bonnet fungi (Mycena s.s.) driven by repeated elements and novel gene families across ecological guilds.</title>
        <authorList>
            <consortium name="Lawrence Berkeley National Laboratory"/>
            <person name="Harder C.B."/>
            <person name="Miyauchi S."/>
            <person name="Viragh M."/>
            <person name="Kuo A."/>
            <person name="Thoen E."/>
            <person name="Andreopoulos B."/>
            <person name="Lu D."/>
            <person name="Skrede I."/>
            <person name="Drula E."/>
            <person name="Henrissat B."/>
            <person name="Morin E."/>
            <person name="Kohler A."/>
            <person name="Barry K."/>
            <person name="LaButti K."/>
            <person name="Morin E."/>
            <person name="Salamov A."/>
            <person name="Lipzen A."/>
            <person name="Mereny Z."/>
            <person name="Hegedus B."/>
            <person name="Baldrian P."/>
            <person name="Stursova M."/>
            <person name="Weitz H."/>
            <person name="Taylor A."/>
            <person name="Grigoriev I.V."/>
            <person name="Nagy L.G."/>
            <person name="Martin F."/>
            <person name="Kauserud H."/>
        </authorList>
    </citation>
    <scope>NUCLEOTIDE SEQUENCE</scope>
    <source>
        <strain evidence="2">CBHHK067</strain>
    </source>
</reference>
<dbReference type="EMBL" id="JARKIE010000691">
    <property type="protein sequence ID" value="KAJ7620795.1"/>
    <property type="molecule type" value="Genomic_DNA"/>
</dbReference>
<feature type="compositionally biased region" description="Low complexity" evidence="1">
    <location>
        <begin position="98"/>
        <end position="108"/>
    </location>
</feature>
<evidence type="ECO:0000313" key="3">
    <source>
        <dbReference type="Proteomes" id="UP001221757"/>
    </source>
</evidence>
<comment type="caution">
    <text evidence="2">The sequence shown here is derived from an EMBL/GenBank/DDBJ whole genome shotgun (WGS) entry which is preliminary data.</text>
</comment>